<evidence type="ECO:0000256" key="1">
    <source>
        <dbReference type="SAM" id="MobiDB-lite"/>
    </source>
</evidence>
<feature type="compositionally biased region" description="Basic and acidic residues" evidence="1">
    <location>
        <begin position="196"/>
        <end position="209"/>
    </location>
</feature>
<evidence type="ECO:0000313" key="3">
    <source>
        <dbReference type="Proteomes" id="UP001189429"/>
    </source>
</evidence>
<feature type="compositionally biased region" description="Low complexity" evidence="1">
    <location>
        <begin position="154"/>
        <end position="177"/>
    </location>
</feature>
<evidence type="ECO:0008006" key="4">
    <source>
        <dbReference type="Google" id="ProtNLM"/>
    </source>
</evidence>
<reference evidence="2" key="1">
    <citation type="submission" date="2023-10" db="EMBL/GenBank/DDBJ databases">
        <authorList>
            <person name="Chen Y."/>
            <person name="Shah S."/>
            <person name="Dougan E. K."/>
            <person name="Thang M."/>
            <person name="Chan C."/>
        </authorList>
    </citation>
    <scope>NUCLEOTIDE SEQUENCE [LARGE SCALE GENOMIC DNA]</scope>
</reference>
<feature type="compositionally biased region" description="Basic and acidic residues" evidence="1">
    <location>
        <begin position="216"/>
        <end position="232"/>
    </location>
</feature>
<evidence type="ECO:0000313" key="2">
    <source>
        <dbReference type="EMBL" id="CAK0900519.1"/>
    </source>
</evidence>
<proteinExistence type="predicted"/>
<dbReference type="EMBL" id="CAUYUJ010020792">
    <property type="protein sequence ID" value="CAK0900519.1"/>
    <property type="molecule type" value="Genomic_DNA"/>
</dbReference>
<gene>
    <name evidence="2" type="ORF">PCOR1329_LOCUS77770</name>
</gene>
<keyword evidence="3" id="KW-1185">Reference proteome</keyword>
<feature type="compositionally biased region" description="Pro residues" evidence="1">
    <location>
        <begin position="178"/>
        <end position="187"/>
    </location>
</feature>
<protein>
    <recommendedName>
        <fullName evidence="4">Subtilisin</fullName>
    </recommendedName>
</protein>
<comment type="caution">
    <text evidence="2">The sequence shown here is derived from an EMBL/GenBank/DDBJ whole genome shotgun (WGS) entry which is preliminary data.</text>
</comment>
<accession>A0ABN9XPK9</accession>
<sequence length="232" mass="25036">MDHIHVTRVNDFELVGDNSCTGAVCSDSMSAAFHPFKDVKTWVDCLDDALQTKRPIKYKYVDAISVQKANSMGNNSTDAVDDNMDLDGIDADAGEGWCCSFATDPDDQCGTCQGKFDDDNWCATSQTECEACQKSWCHDSDTETTTKKKRKAKTSTPTPKTTTAAPEATTTTATPSASSPPPKPPPVNVDGDDASDLAKEVVNKYEKFRSLGPQHAEQHDVKSLDSADGVRG</sequence>
<dbReference type="Proteomes" id="UP001189429">
    <property type="component" value="Unassembled WGS sequence"/>
</dbReference>
<organism evidence="2 3">
    <name type="scientific">Prorocentrum cordatum</name>
    <dbReference type="NCBI Taxonomy" id="2364126"/>
    <lineage>
        <taxon>Eukaryota</taxon>
        <taxon>Sar</taxon>
        <taxon>Alveolata</taxon>
        <taxon>Dinophyceae</taxon>
        <taxon>Prorocentrales</taxon>
        <taxon>Prorocentraceae</taxon>
        <taxon>Prorocentrum</taxon>
    </lineage>
</organism>
<feature type="region of interest" description="Disordered" evidence="1">
    <location>
        <begin position="143"/>
        <end position="232"/>
    </location>
</feature>
<name>A0ABN9XPK9_9DINO</name>